<organism evidence="9 10">
    <name type="scientific">Fastidiosipila sanguinis</name>
    <dbReference type="NCBI Taxonomy" id="236753"/>
    <lineage>
        <taxon>Bacteria</taxon>
        <taxon>Bacillati</taxon>
        <taxon>Bacillota</taxon>
        <taxon>Clostridia</taxon>
        <taxon>Eubacteriales</taxon>
        <taxon>Oscillospiraceae</taxon>
        <taxon>Fastidiosipila</taxon>
    </lineage>
</organism>
<proteinExistence type="inferred from homology"/>
<dbReference type="PANTHER" id="PTHR32243">
    <property type="entry name" value="MALTOSE TRANSPORT SYSTEM PERMEASE-RELATED"/>
    <property type="match status" value="1"/>
</dbReference>
<sequence length="279" mass="31212">MVAKKVLTKSAKVLFSIILIIWSIFPIYWMFTLAFRSASELSGNLSILPKSFSLDNFAVLFTKHNFLVALKNSITVTLVSLIISLFIGVPASYLLSRTRFKFKLRNVSLFWVLLVRVIPPIAFAIPLYFIFNSLGWSNTIWPLILANVLLNLPLIIWYLLTAVDGLSESIEESARIDGANEYQIFSEIVLPRLMPAISAVAILSFMTSWNEYLFAVIFTRKPDNFTVPLLLSTMNSEQELTQWGQVGAAGVISIIPVLVFVIFAQKLLKENISAGAVKG</sequence>
<feature type="transmembrane region" description="Helical" evidence="7">
    <location>
        <begin position="184"/>
        <end position="206"/>
    </location>
</feature>
<keyword evidence="10" id="KW-1185">Reference proteome</keyword>
<dbReference type="Gene3D" id="1.10.3720.10">
    <property type="entry name" value="MetI-like"/>
    <property type="match status" value="1"/>
</dbReference>
<evidence type="ECO:0000256" key="3">
    <source>
        <dbReference type="ARBA" id="ARBA00022475"/>
    </source>
</evidence>
<keyword evidence="2 7" id="KW-0813">Transport</keyword>
<evidence type="ECO:0000313" key="10">
    <source>
        <dbReference type="Proteomes" id="UP000237947"/>
    </source>
</evidence>
<feature type="transmembrane region" description="Helical" evidence="7">
    <location>
        <begin position="107"/>
        <end position="131"/>
    </location>
</feature>
<dbReference type="KEGG" id="fsa:C5Q98_00025"/>
<accession>A0A2S0KL21</accession>
<dbReference type="OrthoDB" id="9793448at2"/>
<dbReference type="PROSITE" id="PS50928">
    <property type="entry name" value="ABC_TM1"/>
    <property type="match status" value="1"/>
</dbReference>
<protein>
    <submittedName>
        <fullName evidence="9">Carbohydrate ABC transporter permease</fullName>
    </submittedName>
</protein>
<feature type="transmembrane region" description="Helical" evidence="7">
    <location>
        <begin position="12"/>
        <end position="31"/>
    </location>
</feature>
<evidence type="ECO:0000256" key="1">
    <source>
        <dbReference type="ARBA" id="ARBA00004651"/>
    </source>
</evidence>
<evidence type="ECO:0000256" key="7">
    <source>
        <dbReference type="RuleBase" id="RU363032"/>
    </source>
</evidence>
<dbReference type="GO" id="GO:0055085">
    <property type="term" value="P:transmembrane transport"/>
    <property type="evidence" value="ECO:0007669"/>
    <property type="project" value="InterPro"/>
</dbReference>
<evidence type="ECO:0000256" key="2">
    <source>
        <dbReference type="ARBA" id="ARBA00022448"/>
    </source>
</evidence>
<feature type="domain" description="ABC transmembrane type-1" evidence="8">
    <location>
        <begin position="70"/>
        <end position="264"/>
    </location>
</feature>
<dbReference type="CDD" id="cd06261">
    <property type="entry name" value="TM_PBP2"/>
    <property type="match status" value="1"/>
</dbReference>
<dbReference type="Pfam" id="PF00528">
    <property type="entry name" value="BPD_transp_1"/>
    <property type="match status" value="1"/>
</dbReference>
<evidence type="ECO:0000313" key="9">
    <source>
        <dbReference type="EMBL" id="AVM41711.1"/>
    </source>
</evidence>
<keyword evidence="4 7" id="KW-0812">Transmembrane</keyword>
<dbReference type="InterPro" id="IPR035906">
    <property type="entry name" value="MetI-like_sf"/>
</dbReference>
<comment type="similarity">
    <text evidence="7">Belongs to the binding-protein-dependent transport system permease family.</text>
</comment>
<keyword evidence="3" id="KW-1003">Cell membrane</keyword>
<dbReference type="AlphaFoldDB" id="A0A2S0KL21"/>
<keyword evidence="6 7" id="KW-0472">Membrane</keyword>
<gene>
    <name evidence="9" type="ORF">C5Q98_00025</name>
</gene>
<dbReference type="RefSeq" id="WP_106011699.1">
    <property type="nucleotide sequence ID" value="NZ_CP027226.1"/>
</dbReference>
<evidence type="ECO:0000256" key="4">
    <source>
        <dbReference type="ARBA" id="ARBA00022692"/>
    </source>
</evidence>
<feature type="transmembrane region" description="Helical" evidence="7">
    <location>
        <begin position="74"/>
        <end position="95"/>
    </location>
</feature>
<dbReference type="InterPro" id="IPR050901">
    <property type="entry name" value="BP-dep_ABC_trans_perm"/>
</dbReference>
<dbReference type="Proteomes" id="UP000237947">
    <property type="component" value="Chromosome"/>
</dbReference>
<evidence type="ECO:0000256" key="5">
    <source>
        <dbReference type="ARBA" id="ARBA00022989"/>
    </source>
</evidence>
<evidence type="ECO:0000256" key="6">
    <source>
        <dbReference type="ARBA" id="ARBA00023136"/>
    </source>
</evidence>
<feature type="transmembrane region" description="Helical" evidence="7">
    <location>
        <begin position="243"/>
        <end position="264"/>
    </location>
</feature>
<reference evidence="10" key="1">
    <citation type="submission" date="2018-02" db="EMBL/GenBank/DDBJ databases">
        <authorList>
            <person name="Holder M.E."/>
            <person name="Ajami N.J."/>
            <person name="Petrosino J.F."/>
        </authorList>
    </citation>
    <scope>NUCLEOTIDE SEQUENCE [LARGE SCALE GENOMIC DNA]</scope>
    <source>
        <strain evidence="10">CCUG 47711</strain>
    </source>
</reference>
<keyword evidence="5 7" id="KW-1133">Transmembrane helix</keyword>
<dbReference type="SUPFAM" id="SSF161098">
    <property type="entry name" value="MetI-like"/>
    <property type="match status" value="1"/>
</dbReference>
<dbReference type="InterPro" id="IPR000515">
    <property type="entry name" value="MetI-like"/>
</dbReference>
<feature type="transmembrane region" description="Helical" evidence="7">
    <location>
        <begin position="143"/>
        <end position="163"/>
    </location>
</feature>
<name>A0A2S0KL21_9FIRM</name>
<dbReference type="PANTHER" id="PTHR32243:SF18">
    <property type="entry name" value="INNER MEMBRANE ABC TRANSPORTER PERMEASE PROTEIN YCJP"/>
    <property type="match status" value="1"/>
</dbReference>
<dbReference type="EMBL" id="CP027226">
    <property type="protein sequence ID" value="AVM41711.1"/>
    <property type="molecule type" value="Genomic_DNA"/>
</dbReference>
<dbReference type="GO" id="GO:0005886">
    <property type="term" value="C:plasma membrane"/>
    <property type="evidence" value="ECO:0007669"/>
    <property type="project" value="UniProtKB-SubCell"/>
</dbReference>
<comment type="subcellular location">
    <subcellularLocation>
        <location evidence="1 7">Cell membrane</location>
        <topology evidence="1 7">Multi-pass membrane protein</topology>
    </subcellularLocation>
</comment>
<evidence type="ECO:0000259" key="8">
    <source>
        <dbReference type="PROSITE" id="PS50928"/>
    </source>
</evidence>